<protein>
    <submittedName>
        <fullName evidence="1">Uncharacterized protein</fullName>
    </submittedName>
</protein>
<sequence length="115" mass="12368">MTVDDAVAADGSYGYDEERALIFLVESGGELYMVRLLFVSAYEGGDEIGKVGVHRMDFATCVTLAAVRFLCPGSISARRARVTTMGCCRIASTSSVLGPTPCRCLMCTNSTKLPW</sequence>
<organism evidence="1 2">
    <name type="scientific">Panicum hallii var. hallii</name>
    <dbReference type="NCBI Taxonomy" id="1504633"/>
    <lineage>
        <taxon>Eukaryota</taxon>
        <taxon>Viridiplantae</taxon>
        <taxon>Streptophyta</taxon>
        <taxon>Embryophyta</taxon>
        <taxon>Tracheophyta</taxon>
        <taxon>Spermatophyta</taxon>
        <taxon>Magnoliopsida</taxon>
        <taxon>Liliopsida</taxon>
        <taxon>Poales</taxon>
        <taxon>Poaceae</taxon>
        <taxon>PACMAD clade</taxon>
        <taxon>Panicoideae</taxon>
        <taxon>Panicodae</taxon>
        <taxon>Paniceae</taxon>
        <taxon>Panicinae</taxon>
        <taxon>Panicum</taxon>
        <taxon>Panicum sect. Panicum</taxon>
    </lineage>
</organism>
<dbReference type="Gramene" id="PUZ53447">
    <property type="protein sequence ID" value="PUZ53447"/>
    <property type="gene ID" value="GQ55_5G053000"/>
</dbReference>
<keyword evidence="2" id="KW-1185">Reference proteome</keyword>
<name>A0A2T7DD04_9POAL</name>
<dbReference type="AlphaFoldDB" id="A0A2T7DD04"/>
<evidence type="ECO:0000313" key="2">
    <source>
        <dbReference type="Proteomes" id="UP000244336"/>
    </source>
</evidence>
<dbReference type="OrthoDB" id="674500at2759"/>
<gene>
    <name evidence="1" type="ORF">GQ55_5G053000</name>
</gene>
<reference evidence="1 2" key="1">
    <citation type="submission" date="2018-04" db="EMBL/GenBank/DDBJ databases">
        <title>WGS assembly of Panicum hallii var. hallii HAL2.</title>
        <authorList>
            <person name="Lovell J."/>
            <person name="Jenkins J."/>
            <person name="Lowry D."/>
            <person name="Mamidi S."/>
            <person name="Sreedasyam A."/>
            <person name="Weng X."/>
            <person name="Barry K."/>
            <person name="Bonette J."/>
            <person name="Campitelli B."/>
            <person name="Daum C."/>
            <person name="Gordon S."/>
            <person name="Gould B."/>
            <person name="Lipzen A."/>
            <person name="MacQueen A."/>
            <person name="Palacio-Mejia J."/>
            <person name="Plott C."/>
            <person name="Shakirov E."/>
            <person name="Shu S."/>
            <person name="Yoshinaga Y."/>
            <person name="Zane M."/>
            <person name="Rokhsar D."/>
            <person name="Grimwood J."/>
            <person name="Schmutz J."/>
            <person name="Juenger T."/>
        </authorList>
    </citation>
    <scope>NUCLEOTIDE SEQUENCE [LARGE SCALE GENOMIC DNA]</scope>
    <source>
        <strain evidence="2">cv. HAL2</strain>
    </source>
</reference>
<accession>A0A2T7DD04</accession>
<dbReference type="EMBL" id="CM009753">
    <property type="protein sequence ID" value="PUZ53447.1"/>
    <property type="molecule type" value="Genomic_DNA"/>
</dbReference>
<evidence type="ECO:0000313" key="1">
    <source>
        <dbReference type="EMBL" id="PUZ53447.1"/>
    </source>
</evidence>
<dbReference type="Proteomes" id="UP000244336">
    <property type="component" value="Chromosome 5"/>
</dbReference>
<proteinExistence type="predicted"/>